<keyword evidence="2" id="KW-0472">Membrane</keyword>
<proteinExistence type="predicted"/>
<organism evidence="3 4">
    <name type="scientific">Kineosporia mesophila</name>
    <dbReference type="NCBI Taxonomy" id="566012"/>
    <lineage>
        <taxon>Bacteria</taxon>
        <taxon>Bacillati</taxon>
        <taxon>Actinomycetota</taxon>
        <taxon>Actinomycetes</taxon>
        <taxon>Kineosporiales</taxon>
        <taxon>Kineosporiaceae</taxon>
        <taxon>Kineosporia</taxon>
    </lineage>
</organism>
<evidence type="ECO:0000313" key="3">
    <source>
        <dbReference type="EMBL" id="GAA3624958.1"/>
    </source>
</evidence>
<feature type="compositionally biased region" description="Basic residues" evidence="1">
    <location>
        <begin position="1"/>
        <end position="10"/>
    </location>
</feature>
<dbReference type="RefSeq" id="WP_231484601.1">
    <property type="nucleotide sequence ID" value="NZ_BAAAZO010000009.1"/>
</dbReference>
<evidence type="ECO:0000256" key="2">
    <source>
        <dbReference type="SAM" id="Phobius"/>
    </source>
</evidence>
<feature type="region of interest" description="Disordered" evidence="1">
    <location>
        <begin position="1"/>
        <end position="29"/>
    </location>
</feature>
<protein>
    <recommendedName>
        <fullName evidence="5">DUF4352 domain-containing protein</fullName>
    </recommendedName>
</protein>
<evidence type="ECO:0000256" key="1">
    <source>
        <dbReference type="SAM" id="MobiDB-lite"/>
    </source>
</evidence>
<evidence type="ECO:0008006" key="5">
    <source>
        <dbReference type="Google" id="ProtNLM"/>
    </source>
</evidence>
<dbReference type="Proteomes" id="UP001501074">
    <property type="component" value="Unassembled WGS sequence"/>
</dbReference>
<keyword evidence="2" id="KW-0812">Transmembrane</keyword>
<accession>A0ABP7A4U0</accession>
<dbReference type="EMBL" id="BAAAZO010000009">
    <property type="protein sequence ID" value="GAA3624958.1"/>
    <property type="molecule type" value="Genomic_DNA"/>
</dbReference>
<gene>
    <name evidence="3" type="ORF">GCM10022223_47570</name>
</gene>
<name>A0ABP7A4U0_9ACTN</name>
<comment type="caution">
    <text evidence="3">The sequence shown here is derived from an EMBL/GenBank/DDBJ whole genome shotgun (WGS) entry which is preliminary data.</text>
</comment>
<keyword evidence="2" id="KW-1133">Transmembrane helix</keyword>
<reference evidence="4" key="1">
    <citation type="journal article" date="2019" name="Int. J. Syst. Evol. Microbiol.">
        <title>The Global Catalogue of Microorganisms (GCM) 10K type strain sequencing project: providing services to taxonomists for standard genome sequencing and annotation.</title>
        <authorList>
            <consortium name="The Broad Institute Genomics Platform"/>
            <consortium name="The Broad Institute Genome Sequencing Center for Infectious Disease"/>
            <person name="Wu L."/>
            <person name="Ma J."/>
        </authorList>
    </citation>
    <scope>NUCLEOTIDE SEQUENCE [LARGE SCALE GENOMIC DNA]</scope>
    <source>
        <strain evidence="4">JCM 16902</strain>
    </source>
</reference>
<keyword evidence="4" id="KW-1185">Reference proteome</keyword>
<evidence type="ECO:0000313" key="4">
    <source>
        <dbReference type="Proteomes" id="UP001501074"/>
    </source>
</evidence>
<feature type="transmembrane region" description="Helical" evidence="2">
    <location>
        <begin position="31"/>
        <end position="53"/>
    </location>
</feature>
<sequence>MARTNGRNRTRGSAPRLNHPRGKPQDTRGSWGAMISALLVAGLIFTAAVMLHYGELPAFLAPATSLGHEKTIETETGTGDAAQKIALVVSVPAAPKVSKADGDPAQRTVTVSVRVRNESEVPVEVPGAGQSLRTDQANSYDGVPDDSAKVAQVAAGKSRTVKLRFRVPDGETPAVLTLKVAGEQRKFDLS</sequence>